<comment type="caution">
    <text evidence="1">The sequence shown here is derived from an EMBL/GenBank/DDBJ whole genome shotgun (WGS) entry which is preliminary data.</text>
</comment>
<dbReference type="EMBL" id="BTSY01000002">
    <property type="protein sequence ID" value="GMT14388.1"/>
    <property type="molecule type" value="Genomic_DNA"/>
</dbReference>
<sequence>LSAISSYHLIRMADGFWLFEGVEEEPYGLLPLVNLSAKGGPTSTKYVERIGSYQWYLQDDTPTIMIPGCPPESCFWPGGKLMQDHGVVVYDVNHLKVRDGSLDSAIIAAKLLADKKKKPIDFSQFQFITDAVNLQKMFAFAQEAGEGLFRIDCERVGNTILLNRMEASDLMEIGHVTFDQGVKSKMTKPRMKHARGPFFQLVKYTFGKFNMLVRYEVDCADYVAGKQDPVNVEKSETLPEKSKSDLNSNIEILEYGDISKACPLQLVTSYPQGAGFPFFTWAQLFFTAADHEFIGWFKGNGDFLKPAIYGLQDVSKLMKPLPYVVLSKVHDCLDKVHKFLVKNDDQFKCALVWKGKNHLEIFAKYPDAEGGVSVGVRSFLSTQCKDAESDDDNGVAPPP</sequence>
<dbReference type="PANTHER" id="PTHR35179:SF2">
    <property type="entry name" value="START DOMAIN-CONTAINING PROTEIN"/>
    <property type="match status" value="1"/>
</dbReference>
<dbReference type="PANTHER" id="PTHR35179">
    <property type="entry name" value="PROTEIN CBG02620"/>
    <property type="match status" value="1"/>
</dbReference>
<feature type="non-terminal residue" evidence="1">
    <location>
        <position position="399"/>
    </location>
</feature>
<evidence type="ECO:0000313" key="2">
    <source>
        <dbReference type="Proteomes" id="UP001432322"/>
    </source>
</evidence>
<gene>
    <name evidence="1" type="ORF">PFISCL1PPCAC_5685</name>
</gene>
<protein>
    <submittedName>
        <fullName evidence="1">Uncharacterized protein</fullName>
    </submittedName>
</protein>
<name>A0AAV5V5G5_9BILA</name>
<accession>A0AAV5V5G5</accession>
<dbReference type="AlphaFoldDB" id="A0AAV5V5G5"/>
<proteinExistence type="predicted"/>
<dbReference type="Proteomes" id="UP001432322">
    <property type="component" value="Unassembled WGS sequence"/>
</dbReference>
<reference evidence="1" key="1">
    <citation type="submission" date="2023-10" db="EMBL/GenBank/DDBJ databases">
        <title>Genome assembly of Pristionchus species.</title>
        <authorList>
            <person name="Yoshida K."/>
            <person name="Sommer R.J."/>
        </authorList>
    </citation>
    <scope>NUCLEOTIDE SEQUENCE</scope>
    <source>
        <strain evidence="1">RS5133</strain>
    </source>
</reference>
<feature type="non-terminal residue" evidence="1">
    <location>
        <position position="1"/>
    </location>
</feature>
<keyword evidence="2" id="KW-1185">Reference proteome</keyword>
<evidence type="ECO:0000313" key="1">
    <source>
        <dbReference type="EMBL" id="GMT14388.1"/>
    </source>
</evidence>
<organism evidence="1 2">
    <name type="scientific">Pristionchus fissidentatus</name>
    <dbReference type="NCBI Taxonomy" id="1538716"/>
    <lineage>
        <taxon>Eukaryota</taxon>
        <taxon>Metazoa</taxon>
        <taxon>Ecdysozoa</taxon>
        <taxon>Nematoda</taxon>
        <taxon>Chromadorea</taxon>
        <taxon>Rhabditida</taxon>
        <taxon>Rhabditina</taxon>
        <taxon>Diplogasteromorpha</taxon>
        <taxon>Diplogasteroidea</taxon>
        <taxon>Neodiplogasteridae</taxon>
        <taxon>Pristionchus</taxon>
    </lineage>
</organism>